<dbReference type="AlphaFoldDB" id="A0A6A6WWW2"/>
<dbReference type="Proteomes" id="UP000799757">
    <property type="component" value="Unassembled WGS sequence"/>
</dbReference>
<name>A0A6A6WWW2_9PLEO</name>
<dbReference type="InterPro" id="IPR011333">
    <property type="entry name" value="SKP1/BTB/POZ_sf"/>
</dbReference>
<evidence type="ECO:0000313" key="3">
    <source>
        <dbReference type="Proteomes" id="UP000799757"/>
    </source>
</evidence>
<sequence>MSYPASIIKAFNDGDYSDLVITCGNLRLDVHKLVLCTGSKFFRNACRFGVGKEAEDQCIDLPTDDPEMVRRMIVFFYTGDYEPTSICDVESLRSINHSRSSDDPAPVSSRLSSPTAYLLGLSIHSNSTSSAKHNYACSCVANVTEMVVDQPTASRPPNTPDAAILPSRKEDTYQIKNPLTVHASMYALADKYLSEPLASCAHAKFKSCLNDHWDSVDFIEAVQIVYSSTLDSNRGLRDVVRQTFRDYFHVDLGGLPGAEEELAHIDKLSFLLMKSWPKKGK</sequence>
<dbReference type="CDD" id="cd18186">
    <property type="entry name" value="BTB_POZ_ZBTB_KLHL-like"/>
    <property type="match status" value="1"/>
</dbReference>
<proteinExistence type="predicted"/>
<feature type="domain" description="BTB" evidence="1">
    <location>
        <begin position="17"/>
        <end position="85"/>
    </location>
</feature>
<evidence type="ECO:0000313" key="2">
    <source>
        <dbReference type="EMBL" id="KAF2788579.1"/>
    </source>
</evidence>
<keyword evidence="3" id="KW-1185">Reference proteome</keyword>
<evidence type="ECO:0000259" key="1">
    <source>
        <dbReference type="PROSITE" id="PS50097"/>
    </source>
</evidence>
<dbReference type="PROSITE" id="PS50097">
    <property type="entry name" value="BTB"/>
    <property type="match status" value="1"/>
</dbReference>
<organism evidence="2 3">
    <name type="scientific">Melanomma pulvis-pyrius CBS 109.77</name>
    <dbReference type="NCBI Taxonomy" id="1314802"/>
    <lineage>
        <taxon>Eukaryota</taxon>
        <taxon>Fungi</taxon>
        <taxon>Dikarya</taxon>
        <taxon>Ascomycota</taxon>
        <taxon>Pezizomycotina</taxon>
        <taxon>Dothideomycetes</taxon>
        <taxon>Pleosporomycetidae</taxon>
        <taxon>Pleosporales</taxon>
        <taxon>Melanommataceae</taxon>
        <taxon>Melanomma</taxon>
    </lineage>
</organism>
<accession>A0A6A6WWW2</accession>
<dbReference type="PANTHER" id="PTHR47843:SF5">
    <property type="entry name" value="BTB_POZ DOMAIN PROTEIN"/>
    <property type="match status" value="1"/>
</dbReference>
<dbReference type="EMBL" id="MU002204">
    <property type="protein sequence ID" value="KAF2788579.1"/>
    <property type="molecule type" value="Genomic_DNA"/>
</dbReference>
<dbReference type="SUPFAM" id="SSF54695">
    <property type="entry name" value="POZ domain"/>
    <property type="match status" value="1"/>
</dbReference>
<dbReference type="PANTHER" id="PTHR47843">
    <property type="entry name" value="BTB DOMAIN-CONTAINING PROTEIN-RELATED"/>
    <property type="match status" value="1"/>
</dbReference>
<dbReference type="Pfam" id="PF00651">
    <property type="entry name" value="BTB"/>
    <property type="match status" value="1"/>
</dbReference>
<protein>
    <recommendedName>
        <fullName evidence="1">BTB domain-containing protein</fullName>
    </recommendedName>
</protein>
<dbReference type="Gene3D" id="3.30.710.10">
    <property type="entry name" value="Potassium Channel Kv1.1, Chain A"/>
    <property type="match status" value="1"/>
</dbReference>
<reference evidence="2" key="1">
    <citation type="journal article" date="2020" name="Stud. Mycol.">
        <title>101 Dothideomycetes genomes: a test case for predicting lifestyles and emergence of pathogens.</title>
        <authorList>
            <person name="Haridas S."/>
            <person name="Albert R."/>
            <person name="Binder M."/>
            <person name="Bloem J."/>
            <person name="Labutti K."/>
            <person name="Salamov A."/>
            <person name="Andreopoulos B."/>
            <person name="Baker S."/>
            <person name="Barry K."/>
            <person name="Bills G."/>
            <person name="Bluhm B."/>
            <person name="Cannon C."/>
            <person name="Castanera R."/>
            <person name="Culley D."/>
            <person name="Daum C."/>
            <person name="Ezra D."/>
            <person name="Gonzalez J."/>
            <person name="Henrissat B."/>
            <person name="Kuo A."/>
            <person name="Liang C."/>
            <person name="Lipzen A."/>
            <person name="Lutzoni F."/>
            <person name="Magnuson J."/>
            <person name="Mondo S."/>
            <person name="Nolan M."/>
            <person name="Ohm R."/>
            <person name="Pangilinan J."/>
            <person name="Park H.-J."/>
            <person name="Ramirez L."/>
            <person name="Alfaro M."/>
            <person name="Sun H."/>
            <person name="Tritt A."/>
            <person name="Yoshinaga Y."/>
            <person name="Zwiers L.-H."/>
            <person name="Turgeon B."/>
            <person name="Goodwin S."/>
            <person name="Spatafora J."/>
            <person name="Crous P."/>
            <person name="Grigoriev I."/>
        </authorList>
    </citation>
    <scope>NUCLEOTIDE SEQUENCE</scope>
    <source>
        <strain evidence="2">CBS 109.77</strain>
    </source>
</reference>
<dbReference type="OrthoDB" id="6359816at2759"/>
<gene>
    <name evidence="2" type="ORF">K505DRAFT_366350</name>
</gene>
<dbReference type="InterPro" id="IPR000210">
    <property type="entry name" value="BTB/POZ_dom"/>
</dbReference>